<dbReference type="InterPro" id="IPR001207">
    <property type="entry name" value="Transposase_mutator"/>
</dbReference>
<dbReference type="AlphaFoldDB" id="C3N4P2"/>
<keyword evidence="2" id="KW-0238">DNA-binding</keyword>
<evidence type="ECO:0000256" key="2">
    <source>
        <dbReference type="ARBA" id="ARBA00023125"/>
    </source>
</evidence>
<dbReference type="HOGENOM" id="CLU_129669_0_0_2"/>
<evidence type="ECO:0000256" key="3">
    <source>
        <dbReference type="ARBA" id="ARBA00023172"/>
    </source>
</evidence>
<dbReference type="EMBL" id="CP001401">
    <property type="protein sequence ID" value="ACP54967.1"/>
    <property type="molecule type" value="Genomic_DNA"/>
</dbReference>
<evidence type="ECO:0000313" key="5">
    <source>
        <dbReference type="Proteomes" id="UP000002307"/>
    </source>
</evidence>
<organism evidence="4 5">
    <name type="scientific">Saccharolobus islandicus (strain M.16.27)</name>
    <name type="common">Sulfolobus islandicus</name>
    <dbReference type="NCBI Taxonomy" id="427318"/>
    <lineage>
        <taxon>Archaea</taxon>
        <taxon>Thermoproteota</taxon>
        <taxon>Thermoprotei</taxon>
        <taxon>Sulfolobales</taxon>
        <taxon>Sulfolobaceae</taxon>
        <taxon>Saccharolobus</taxon>
    </lineage>
</organism>
<sequence>METISIDKKALYNLTRRSEAIEELTRLNGGNLTLVLNILSEDALLNKSVKEIERIALEEAERTSQKYTREKEIRRKGYAKYKFLNEFKIVLKGRKVIYKLEWISVELPVLYGDKGRVKTQVEERLLREEKKAFTALMSLYSVLGGKLNAKLWMPEIQASGDFKYVIVDGKYVRGYWV</sequence>
<dbReference type="PANTHER" id="PTHR33217:SF7">
    <property type="entry name" value="TRANSPOSASE FOR INSERTION SEQUENCE ELEMENT IS1081"/>
    <property type="match status" value="1"/>
</dbReference>
<evidence type="ECO:0000256" key="1">
    <source>
        <dbReference type="ARBA" id="ARBA00022578"/>
    </source>
</evidence>
<dbReference type="GO" id="GO:0006313">
    <property type="term" value="P:DNA transposition"/>
    <property type="evidence" value="ECO:0007669"/>
    <property type="project" value="InterPro"/>
</dbReference>
<dbReference type="PANTHER" id="PTHR33217">
    <property type="entry name" value="TRANSPOSASE FOR INSERTION SEQUENCE ELEMENT IS1081"/>
    <property type="match status" value="1"/>
</dbReference>
<dbReference type="GO" id="GO:0004803">
    <property type="term" value="F:transposase activity"/>
    <property type="evidence" value="ECO:0007669"/>
    <property type="project" value="InterPro"/>
</dbReference>
<dbReference type="Proteomes" id="UP000002307">
    <property type="component" value="Chromosome"/>
</dbReference>
<keyword evidence="1" id="KW-0815">Transposition</keyword>
<keyword evidence="3" id="KW-0233">DNA recombination</keyword>
<evidence type="ECO:0000313" key="4">
    <source>
        <dbReference type="EMBL" id="ACP54967.1"/>
    </source>
</evidence>
<name>C3N4P2_SACI3</name>
<gene>
    <name evidence="4" type="ordered locus">M1627_1064</name>
</gene>
<reference evidence="4 5" key="1">
    <citation type="journal article" date="2009" name="Proc. Natl. Acad. Sci. U.S.A.">
        <title>Biogeography of the Sulfolobus islandicus pan-genome.</title>
        <authorList>
            <person name="Reno M.L."/>
            <person name="Held N.L."/>
            <person name="Fields C.J."/>
            <person name="Burke P.V."/>
            <person name="Whitaker R.J."/>
        </authorList>
    </citation>
    <scope>NUCLEOTIDE SEQUENCE [LARGE SCALE GENOMIC DNA]</scope>
    <source>
        <strain evidence="4 5">M.16.27</strain>
    </source>
</reference>
<accession>C3N4P2</accession>
<dbReference type="KEGG" id="sim:M1627_1064"/>
<protein>
    <submittedName>
        <fullName evidence="4">Transposase ISC1250</fullName>
    </submittedName>
</protein>
<proteinExistence type="predicted"/>
<dbReference type="GO" id="GO:0003677">
    <property type="term" value="F:DNA binding"/>
    <property type="evidence" value="ECO:0007669"/>
    <property type="project" value="UniProtKB-KW"/>
</dbReference>